<reference evidence="1 2" key="1">
    <citation type="journal article" date="2023" name="Sci. Data">
        <title>Genome assembly of the Korean intertidal mud-creeper Batillaria attramentaria.</title>
        <authorList>
            <person name="Patra A.K."/>
            <person name="Ho P.T."/>
            <person name="Jun S."/>
            <person name="Lee S.J."/>
            <person name="Kim Y."/>
            <person name="Won Y.J."/>
        </authorList>
    </citation>
    <scope>NUCLEOTIDE SEQUENCE [LARGE SCALE GENOMIC DNA]</scope>
    <source>
        <strain evidence="1">Wonlab-2016</strain>
    </source>
</reference>
<dbReference type="EMBL" id="JACVVK020000178">
    <property type="protein sequence ID" value="KAK7486499.1"/>
    <property type="molecule type" value="Genomic_DNA"/>
</dbReference>
<comment type="caution">
    <text evidence="1">The sequence shown here is derived from an EMBL/GenBank/DDBJ whole genome shotgun (WGS) entry which is preliminary data.</text>
</comment>
<dbReference type="AlphaFoldDB" id="A0ABD0KH71"/>
<dbReference type="Proteomes" id="UP001519460">
    <property type="component" value="Unassembled WGS sequence"/>
</dbReference>
<gene>
    <name evidence="1" type="ORF">BaRGS_00022300</name>
</gene>
<keyword evidence="2" id="KW-1185">Reference proteome</keyword>
<proteinExistence type="predicted"/>
<organism evidence="1 2">
    <name type="scientific">Batillaria attramentaria</name>
    <dbReference type="NCBI Taxonomy" id="370345"/>
    <lineage>
        <taxon>Eukaryota</taxon>
        <taxon>Metazoa</taxon>
        <taxon>Spiralia</taxon>
        <taxon>Lophotrochozoa</taxon>
        <taxon>Mollusca</taxon>
        <taxon>Gastropoda</taxon>
        <taxon>Caenogastropoda</taxon>
        <taxon>Sorbeoconcha</taxon>
        <taxon>Cerithioidea</taxon>
        <taxon>Batillariidae</taxon>
        <taxon>Batillaria</taxon>
    </lineage>
</organism>
<name>A0ABD0KH71_9CAEN</name>
<sequence length="104" mass="11588">MLTDVALRKDNGQITNPETQSVCLLLNMLYDVCCQPESAEAATKYHKRKGEIFPKTTYPQNGIAEFLFPSLKHAHTRLPVTDMTTSCVAAECVKQLGLEKLFGK</sequence>
<accession>A0ABD0KH71</accession>
<evidence type="ECO:0000313" key="2">
    <source>
        <dbReference type="Proteomes" id="UP001519460"/>
    </source>
</evidence>
<evidence type="ECO:0000313" key="1">
    <source>
        <dbReference type="EMBL" id="KAK7486499.1"/>
    </source>
</evidence>
<protein>
    <submittedName>
        <fullName evidence="1">Uncharacterized protein</fullName>
    </submittedName>
</protein>